<keyword evidence="3" id="KW-1185">Reference proteome</keyword>
<protein>
    <submittedName>
        <fullName evidence="2">Uncharacterized protein</fullName>
    </submittedName>
</protein>
<comment type="caution">
    <text evidence="2">The sequence shown here is derived from an EMBL/GenBank/DDBJ whole genome shotgun (WGS) entry which is preliminary data.</text>
</comment>
<evidence type="ECO:0000313" key="2">
    <source>
        <dbReference type="EMBL" id="KAG2315268.1"/>
    </source>
</evidence>
<accession>A0A8X7VQE9</accession>
<dbReference type="EMBL" id="JAAMPC010000004">
    <property type="protein sequence ID" value="KAG2315268.1"/>
    <property type="molecule type" value="Genomic_DNA"/>
</dbReference>
<feature type="region of interest" description="Disordered" evidence="1">
    <location>
        <begin position="120"/>
        <end position="179"/>
    </location>
</feature>
<feature type="compositionally biased region" description="Polar residues" evidence="1">
    <location>
        <begin position="166"/>
        <end position="179"/>
    </location>
</feature>
<evidence type="ECO:0000313" key="3">
    <source>
        <dbReference type="Proteomes" id="UP000886595"/>
    </source>
</evidence>
<dbReference type="PANTHER" id="PTHR37241:SF1">
    <property type="entry name" value="NEUROFILAMENT HEAVY PROTEIN"/>
    <property type="match status" value="1"/>
</dbReference>
<dbReference type="PANTHER" id="PTHR37241">
    <property type="entry name" value="NEUROFILAMENT HEAVY PROTEIN"/>
    <property type="match status" value="1"/>
</dbReference>
<name>A0A8X7VQE9_BRACI</name>
<proteinExistence type="predicted"/>
<dbReference type="OrthoDB" id="785936at2759"/>
<feature type="compositionally biased region" description="Basic and acidic residues" evidence="1">
    <location>
        <begin position="131"/>
        <end position="157"/>
    </location>
</feature>
<gene>
    <name evidence="2" type="ORF">Bca52824_018390</name>
</gene>
<dbReference type="AlphaFoldDB" id="A0A8X7VQE9"/>
<dbReference type="Proteomes" id="UP000886595">
    <property type="component" value="Unassembled WGS sequence"/>
</dbReference>
<evidence type="ECO:0000256" key="1">
    <source>
        <dbReference type="SAM" id="MobiDB-lite"/>
    </source>
</evidence>
<sequence length="576" mass="64260">MEEFEHMKVEEFKEEDFYESIEAPKFVDLSSPDHHLPEGQGDDRYWFCSRVGCDQKHEEFMDSEANYKRFLLRVMEARSPSVRLRKALYRKDFSDDPKCPNTVPAKPSRSRISKLAMISSIPHKPNGGNLRPKEVPTNKNATPKEKAVKGKESHKALTEGNKQMHKSPTGSRSVQNPRTATTRALENRVVAKALVFHSPKKLVKLKRSVELSSSVKKLSNGMRKLEIGYKRNETSTPSQKTLRRRVFGSVQSQQQIGGALTKRVKEEHVLSSNPSKAHEANGMELENQSAKISGDEEFLVENKSDTLNTNIDDQLQGKEDPAVMKENGLDTSKQYHFGEVEGKENALPLECEDKENVTNAEQSDDKENSSALNSNRKVFGKKETCKTNQQAMTIADTCLNGKTVSANTGVKYTKPKLTNPKPFRLRTDKRRILKEANMEKKPQLALAKEVEIGNILGFNGENLGPKHQPLPLEKNTTSRSKAFIGTSTTLVRHEASEDMGNCKRVASGTKKQVGSKRVVTSVMNGESKEAAVVNKPSVCAVASGEKRPLTVPKGPNFHCIHVPKSCWCTKRVASHV</sequence>
<reference evidence="2 3" key="1">
    <citation type="submission" date="2020-02" db="EMBL/GenBank/DDBJ databases">
        <authorList>
            <person name="Ma Q."/>
            <person name="Huang Y."/>
            <person name="Song X."/>
            <person name="Pei D."/>
        </authorList>
    </citation>
    <scope>NUCLEOTIDE SEQUENCE [LARGE SCALE GENOMIC DNA]</scope>
    <source>
        <strain evidence="2">Sxm20200214</strain>
        <tissue evidence="2">Leaf</tissue>
    </source>
</reference>
<organism evidence="2 3">
    <name type="scientific">Brassica carinata</name>
    <name type="common">Ethiopian mustard</name>
    <name type="synonym">Abyssinian cabbage</name>
    <dbReference type="NCBI Taxonomy" id="52824"/>
    <lineage>
        <taxon>Eukaryota</taxon>
        <taxon>Viridiplantae</taxon>
        <taxon>Streptophyta</taxon>
        <taxon>Embryophyta</taxon>
        <taxon>Tracheophyta</taxon>
        <taxon>Spermatophyta</taxon>
        <taxon>Magnoliopsida</taxon>
        <taxon>eudicotyledons</taxon>
        <taxon>Gunneridae</taxon>
        <taxon>Pentapetalae</taxon>
        <taxon>rosids</taxon>
        <taxon>malvids</taxon>
        <taxon>Brassicales</taxon>
        <taxon>Brassicaceae</taxon>
        <taxon>Brassiceae</taxon>
        <taxon>Brassica</taxon>
    </lineage>
</organism>
<feature type="region of interest" description="Disordered" evidence="1">
    <location>
        <begin position="356"/>
        <end position="375"/>
    </location>
</feature>